<dbReference type="EMBL" id="FO082264">
    <property type="protein sequence ID" value="CCO19926.1"/>
    <property type="molecule type" value="Genomic_DNA"/>
</dbReference>
<keyword evidence="3" id="KW-0479">Metal-binding</keyword>
<dbReference type="InterPro" id="IPR037151">
    <property type="entry name" value="AlkB-like_sf"/>
</dbReference>
<dbReference type="SUPFAM" id="SSF51197">
    <property type="entry name" value="Clavaminate synthase-like"/>
    <property type="match status" value="1"/>
</dbReference>
<evidence type="ECO:0000256" key="7">
    <source>
        <dbReference type="ARBA" id="ARBA00023242"/>
    </source>
</evidence>
<evidence type="ECO:0000256" key="4">
    <source>
        <dbReference type="ARBA" id="ARBA00022964"/>
    </source>
</evidence>
<evidence type="ECO:0000313" key="10">
    <source>
        <dbReference type="EMBL" id="CCO19926.1"/>
    </source>
</evidence>
<evidence type="ECO:0000256" key="8">
    <source>
        <dbReference type="SAM" id="MobiDB-lite"/>
    </source>
</evidence>
<dbReference type="PANTHER" id="PTHR46030">
    <property type="entry name" value="ALPHA-KETOGLUTARATE-DEPENDENT DIOXYGENASE ALKB HOMOLOG 6"/>
    <property type="match status" value="1"/>
</dbReference>
<dbReference type="GO" id="GO:0051213">
    <property type="term" value="F:dioxygenase activity"/>
    <property type="evidence" value="ECO:0007669"/>
    <property type="project" value="UniProtKB-KW"/>
</dbReference>
<sequence length="260" mass="29433">MTTIKTTTAQKDIRLIENFIQSEEEERILLSNVFTNGEEEEESEEKGGCEEKRKKEQGKEGTLLSSWKVLSGRRVKTFGGTVNAQKTIGERLPNFLKDLCLRIENDERVKETFSLSSSSSSSLQQQQQQVLRLNHVLVNEYQPNEGISSHQDGPLYASFVCVVSLARDEIVSFTPHEDFKDALKPFDVLVPRRSLLVFYGKSYDCYLHGIRGGGGRRILGSKREGDDDDEKKRISLTFRHVKNSFIPGKALSGALFGKRR</sequence>
<evidence type="ECO:0000256" key="3">
    <source>
        <dbReference type="ARBA" id="ARBA00022723"/>
    </source>
</evidence>
<keyword evidence="6" id="KW-0408">Iron</keyword>
<evidence type="ECO:0000256" key="5">
    <source>
        <dbReference type="ARBA" id="ARBA00023002"/>
    </source>
</evidence>
<keyword evidence="11" id="KW-1185">Reference proteome</keyword>
<dbReference type="InterPro" id="IPR027450">
    <property type="entry name" value="AlkB-like"/>
</dbReference>
<protein>
    <recommendedName>
        <fullName evidence="9">Fe2OG dioxygenase domain-containing protein</fullName>
    </recommendedName>
</protein>
<feature type="region of interest" description="Disordered" evidence="8">
    <location>
        <begin position="32"/>
        <end position="58"/>
    </location>
</feature>
<dbReference type="GO" id="GO:0046872">
    <property type="term" value="F:metal ion binding"/>
    <property type="evidence" value="ECO:0007669"/>
    <property type="project" value="UniProtKB-KW"/>
</dbReference>
<proteinExistence type="inferred from homology"/>
<gene>
    <name evidence="10" type="ordered locus">Bathy15g00280</name>
</gene>
<evidence type="ECO:0000313" key="11">
    <source>
        <dbReference type="Proteomes" id="UP000198341"/>
    </source>
</evidence>
<dbReference type="RefSeq" id="XP_007508840.1">
    <property type="nucleotide sequence ID" value="XM_007508778.1"/>
</dbReference>
<keyword evidence="5" id="KW-0560">Oxidoreductase</keyword>
<keyword evidence="7" id="KW-0539">Nucleus</keyword>
<reference evidence="10 11" key="1">
    <citation type="submission" date="2011-10" db="EMBL/GenBank/DDBJ databases">
        <authorList>
            <person name="Genoscope - CEA"/>
        </authorList>
    </citation>
    <scope>NUCLEOTIDE SEQUENCE [LARGE SCALE GENOMIC DNA]</scope>
    <source>
        <strain evidence="10 11">RCC 1105</strain>
    </source>
</reference>
<evidence type="ECO:0000259" key="9">
    <source>
        <dbReference type="PROSITE" id="PS51471"/>
    </source>
</evidence>
<dbReference type="GeneID" id="19011429"/>
<evidence type="ECO:0000256" key="2">
    <source>
        <dbReference type="ARBA" id="ARBA00007879"/>
    </source>
</evidence>
<dbReference type="PANTHER" id="PTHR46030:SF1">
    <property type="entry name" value="ALPHA-KETOGLUTARATE-DEPENDENT DIOXYGENASE ALKB HOMOLOG 6"/>
    <property type="match status" value="1"/>
</dbReference>
<dbReference type="OrthoDB" id="412814at2759"/>
<accession>K8EPF9</accession>
<dbReference type="KEGG" id="bpg:Bathy15g00280"/>
<dbReference type="PROSITE" id="PS51471">
    <property type="entry name" value="FE2OG_OXY"/>
    <property type="match status" value="1"/>
</dbReference>
<dbReference type="InterPro" id="IPR032862">
    <property type="entry name" value="ALKBH6"/>
</dbReference>
<dbReference type="Pfam" id="PF13532">
    <property type="entry name" value="2OG-FeII_Oxy_2"/>
    <property type="match status" value="1"/>
</dbReference>
<dbReference type="AlphaFoldDB" id="K8EPF9"/>
<dbReference type="GO" id="GO:0005634">
    <property type="term" value="C:nucleus"/>
    <property type="evidence" value="ECO:0007669"/>
    <property type="project" value="UniProtKB-SubCell"/>
</dbReference>
<comment type="subcellular location">
    <subcellularLocation>
        <location evidence="1">Nucleus</location>
    </subcellularLocation>
</comment>
<dbReference type="InterPro" id="IPR005123">
    <property type="entry name" value="Oxoglu/Fe-dep_dioxygenase_dom"/>
</dbReference>
<name>K8EPF9_9CHLO</name>
<dbReference type="eggNOG" id="KOG3200">
    <property type="taxonomic scope" value="Eukaryota"/>
</dbReference>
<comment type="similarity">
    <text evidence="2">Belongs to the alkB family.</text>
</comment>
<dbReference type="Gene3D" id="2.60.120.590">
    <property type="entry name" value="Alpha-ketoglutarate-dependent dioxygenase AlkB-like"/>
    <property type="match status" value="1"/>
</dbReference>
<evidence type="ECO:0000256" key="6">
    <source>
        <dbReference type="ARBA" id="ARBA00023004"/>
    </source>
</evidence>
<feature type="compositionally biased region" description="Basic and acidic residues" evidence="8">
    <location>
        <begin position="45"/>
        <end position="58"/>
    </location>
</feature>
<organism evidence="10 11">
    <name type="scientific">Bathycoccus prasinos</name>
    <dbReference type="NCBI Taxonomy" id="41875"/>
    <lineage>
        <taxon>Eukaryota</taxon>
        <taxon>Viridiplantae</taxon>
        <taxon>Chlorophyta</taxon>
        <taxon>Mamiellophyceae</taxon>
        <taxon>Mamiellales</taxon>
        <taxon>Bathycoccaceae</taxon>
        <taxon>Bathycoccus</taxon>
    </lineage>
</organism>
<keyword evidence="4" id="KW-0223">Dioxygenase</keyword>
<feature type="domain" description="Fe2OG dioxygenase" evidence="9">
    <location>
        <begin position="132"/>
        <end position="242"/>
    </location>
</feature>
<dbReference type="Proteomes" id="UP000198341">
    <property type="component" value="Chromosome 15"/>
</dbReference>
<evidence type="ECO:0000256" key="1">
    <source>
        <dbReference type="ARBA" id="ARBA00004123"/>
    </source>
</evidence>